<dbReference type="OrthoDB" id="9780707at2"/>
<gene>
    <name evidence="4" type="ORF">SYNTR_1653</name>
</gene>
<dbReference type="RefSeq" id="WP_156204054.1">
    <property type="nucleotide sequence ID" value="NZ_CP046457.1"/>
</dbReference>
<organism evidence="4 5">
    <name type="scientific">Candidatus Syntrophocurvum alkaliphilum</name>
    <dbReference type="NCBI Taxonomy" id="2293317"/>
    <lineage>
        <taxon>Bacteria</taxon>
        <taxon>Bacillati</taxon>
        <taxon>Bacillota</taxon>
        <taxon>Clostridia</taxon>
        <taxon>Eubacteriales</taxon>
        <taxon>Syntrophomonadaceae</taxon>
        <taxon>Candidatus Syntrophocurvum</taxon>
    </lineage>
</organism>
<evidence type="ECO:0008006" key="6">
    <source>
        <dbReference type="Google" id="ProtNLM"/>
    </source>
</evidence>
<dbReference type="Proteomes" id="UP000426444">
    <property type="component" value="Chromosome"/>
</dbReference>
<dbReference type="Pfam" id="PF02571">
    <property type="entry name" value="CbiJ"/>
    <property type="match status" value="1"/>
</dbReference>
<name>A0A6I6DGM8_9FIRM</name>
<keyword evidence="2" id="KW-0169">Cobalamin biosynthesis</keyword>
<keyword evidence="3" id="KW-0560">Oxidoreductase</keyword>
<evidence type="ECO:0000256" key="3">
    <source>
        <dbReference type="ARBA" id="ARBA00023002"/>
    </source>
</evidence>
<dbReference type="PANTHER" id="PTHR36925:SF1">
    <property type="entry name" value="COBALT-PRECORRIN-6A REDUCTASE"/>
    <property type="match status" value="1"/>
</dbReference>
<evidence type="ECO:0000313" key="4">
    <source>
        <dbReference type="EMBL" id="QGU00247.1"/>
    </source>
</evidence>
<evidence type="ECO:0000313" key="5">
    <source>
        <dbReference type="Proteomes" id="UP000426444"/>
    </source>
</evidence>
<dbReference type="NCBIfam" id="TIGR00715">
    <property type="entry name" value="precor6x_red"/>
    <property type="match status" value="1"/>
</dbReference>
<dbReference type="PANTHER" id="PTHR36925">
    <property type="entry name" value="COBALT-PRECORRIN-6A REDUCTASE"/>
    <property type="match status" value="1"/>
</dbReference>
<proteinExistence type="predicted"/>
<evidence type="ECO:0000256" key="1">
    <source>
        <dbReference type="ARBA" id="ARBA00004953"/>
    </source>
</evidence>
<dbReference type="GO" id="GO:0016994">
    <property type="term" value="F:precorrin-6A reductase activity"/>
    <property type="evidence" value="ECO:0007669"/>
    <property type="project" value="InterPro"/>
</dbReference>
<dbReference type="KEGG" id="salq:SYNTR_1653"/>
<comment type="pathway">
    <text evidence="1">Cofactor biosynthesis; adenosylcobalamin biosynthesis.</text>
</comment>
<evidence type="ECO:0000256" key="2">
    <source>
        <dbReference type="ARBA" id="ARBA00022573"/>
    </source>
</evidence>
<accession>A0A6I6DGM8</accession>
<protein>
    <recommendedName>
        <fullName evidence="6">Precorrin-6A reductase</fullName>
    </recommendedName>
</protein>
<reference evidence="5" key="1">
    <citation type="journal article" date="2019" name="Microbiology">
        <title>Complete Genome Sequence of an Uncultured Bacterium of the Candidate Phylum Bipolaricaulota.</title>
        <authorList>
            <person name="Kadnikov V.V."/>
            <person name="Mardanov A.V."/>
            <person name="Beletsky A.V."/>
            <person name="Frank Y.A."/>
            <person name="Karnachuk O.V."/>
            <person name="Ravin N.V."/>
        </authorList>
    </citation>
    <scope>NUCLEOTIDE SEQUENCE [LARGE SCALE GENOMIC DNA]</scope>
</reference>
<dbReference type="InterPro" id="IPR003723">
    <property type="entry name" value="Precorrin-6x_reduct"/>
</dbReference>
<dbReference type="EMBL" id="CP046457">
    <property type="protein sequence ID" value="QGU00247.1"/>
    <property type="molecule type" value="Genomic_DNA"/>
</dbReference>
<keyword evidence="5" id="KW-1185">Reference proteome</keyword>
<dbReference type="UniPathway" id="UPA00148"/>
<dbReference type="GO" id="GO:0009236">
    <property type="term" value="P:cobalamin biosynthetic process"/>
    <property type="evidence" value="ECO:0007669"/>
    <property type="project" value="UniProtKB-UniPathway"/>
</dbReference>
<dbReference type="PROSITE" id="PS51014">
    <property type="entry name" value="COBK_CBIJ"/>
    <property type="match status" value="1"/>
</dbReference>
<sequence>MILVLAGTTEGREILLEIKARGWPYIASLYSDYGAKILSEVHEDRLINGPLGKKGLSELVIEKQIKVIVDTTHPFATEISQNAINTAKQLKLPYIRLERKQFDIKESSLVKKIHSLEEIKPYLLNELTVFSTLGSNSLPALIPIIKSKNAKLFIRVIPNSQILKQCEKLGLNKNQIIAKQGPFSIEDNMKMFKHVNANLILSKESGVEGGLDTKIAAAKALKTPHLILARPNINYPIAYNSYEDVIKYLSNIY</sequence>
<dbReference type="AlphaFoldDB" id="A0A6I6DGM8"/>